<sequence length="256" mass="28755">MMNVILRLSLMQRIMSPFIVLGLFSTSLSYAKDETHVDEFGQSIVVRTNIVQDENGEDLHLQQKFIRLPDQLLYLKGSSSPETIRYAENICGQQGKFLDIDYGVKMLATPAEQQKTKTSQNQSEAQVLISCHADLNLVASLAKQAGMKHAITQQLDGGYVLQSWYTPQGEKIIERRVRLETAQGKSFQTQKRFLALGENQMLYLRNSASAETLSYEEIVCQEYGAGVPAPDRGIRIESIGTSYGYSCSDTLEKQQR</sequence>
<evidence type="ECO:0000313" key="1">
    <source>
        <dbReference type="EMBL" id="TCM66494.1"/>
    </source>
</evidence>
<name>A0A4R1XQH6_ACICA</name>
<evidence type="ECO:0000313" key="2">
    <source>
        <dbReference type="Proteomes" id="UP000294963"/>
    </source>
</evidence>
<accession>A0A4R1XQH6</accession>
<organism evidence="1 2">
    <name type="scientific">Acinetobacter calcoaceticus</name>
    <dbReference type="NCBI Taxonomy" id="471"/>
    <lineage>
        <taxon>Bacteria</taxon>
        <taxon>Pseudomonadati</taxon>
        <taxon>Pseudomonadota</taxon>
        <taxon>Gammaproteobacteria</taxon>
        <taxon>Moraxellales</taxon>
        <taxon>Moraxellaceae</taxon>
        <taxon>Acinetobacter</taxon>
        <taxon>Acinetobacter calcoaceticus/baumannii complex</taxon>
    </lineage>
</organism>
<keyword evidence="2" id="KW-1185">Reference proteome</keyword>
<dbReference type="EMBL" id="SLVJ01000013">
    <property type="protein sequence ID" value="TCM66494.1"/>
    <property type="molecule type" value="Genomic_DNA"/>
</dbReference>
<dbReference type="Proteomes" id="UP000294963">
    <property type="component" value="Unassembled WGS sequence"/>
</dbReference>
<reference evidence="1 2" key="1">
    <citation type="submission" date="2019-03" db="EMBL/GenBank/DDBJ databases">
        <title>Genomic analyses of the natural microbiome of Caenorhabditis elegans.</title>
        <authorList>
            <person name="Samuel B."/>
        </authorList>
    </citation>
    <scope>NUCLEOTIDE SEQUENCE [LARGE SCALE GENOMIC DNA]</scope>
    <source>
        <strain evidence="1 2">JUb89</strain>
    </source>
</reference>
<comment type="caution">
    <text evidence="1">The sequence shown here is derived from an EMBL/GenBank/DDBJ whole genome shotgun (WGS) entry which is preliminary data.</text>
</comment>
<proteinExistence type="predicted"/>
<gene>
    <name evidence="1" type="ORF">EC844_11394</name>
</gene>
<dbReference type="AlphaFoldDB" id="A0A4R1XQH6"/>
<protein>
    <submittedName>
        <fullName evidence="1">Uncharacterized protein</fullName>
    </submittedName>
</protein>